<organism evidence="2">
    <name type="scientific">Arundo donax</name>
    <name type="common">Giant reed</name>
    <name type="synonym">Donax arundinaceus</name>
    <dbReference type="NCBI Taxonomy" id="35708"/>
    <lineage>
        <taxon>Eukaryota</taxon>
        <taxon>Viridiplantae</taxon>
        <taxon>Streptophyta</taxon>
        <taxon>Embryophyta</taxon>
        <taxon>Tracheophyta</taxon>
        <taxon>Spermatophyta</taxon>
        <taxon>Magnoliopsida</taxon>
        <taxon>Liliopsida</taxon>
        <taxon>Poales</taxon>
        <taxon>Poaceae</taxon>
        <taxon>PACMAD clade</taxon>
        <taxon>Arundinoideae</taxon>
        <taxon>Arundineae</taxon>
        <taxon>Arundo</taxon>
    </lineage>
</organism>
<proteinExistence type="predicted"/>
<dbReference type="EMBL" id="GBRH01215926">
    <property type="protein sequence ID" value="JAD81969.1"/>
    <property type="molecule type" value="Transcribed_RNA"/>
</dbReference>
<reference evidence="2" key="1">
    <citation type="submission" date="2014-09" db="EMBL/GenBank/DDBJ databases">
        <authorList>
            <person name="Magalhaes I.L.F."/>
            <person name="Oliveira U."/>
            <person name="Santos F.R."/>
            <person name="Vidigal T.H.D.A."/>
            <person name="Brescovit A.D."/>
            <person name="Santos A.J."/>
        </authorList>
    </citation>
    <scope>NUCLEOTIDE SEQUENCE</scope>
    <source>
        <tissue evidence="2">Shoot tissue taken approximately 20 cm above the soil surface</tissue>
    </source>
</reference>
<feature type="region of interest" description="Disordered" evidence="1">
    <location>
        <begin position="71"/>
        <end position="121"/>
    </location>
</feature>
<evidence type="ECO:0000313" key="2">
    <source>
        <dbReference type="EMBL" id="JAD81969.1"/>
    </source>
</evidence>
<accession>A0A0A9D051</accession>
<reference evidence="2" key="2">
    <citation type="journal article" date="2015" name="Data Brief">
        <title>Shoot transcriptome of the giant reed, Arundo donax.</title>
        <authorList>
            <person name="Barrero R.A."/>
            <person name="Guerrero F.D."/>
            <person name="Moolhuijzen P."/>
            <person name="Goolsby J.A."/>
            <person name="Tidwell J."/>
            <person name="Bellgard S.E."/>
            <person name="Bellgard M.I."/>
        </authorList>
    </citation>
    <scope>NUCLEOTIDE SEQUENCE</scope>
    <source>
        <tissue evidence="2">Shoot tissue taken approximately 20 cm above the soil surface</tissue>
    </source>
</reference>
<name>A0A0A9D051_ARUDO</name>
<feature type="compositionally biased region" description="Polar residues" evidence="1">
    <location>
        <begin position="111"/>
        <end position="121"/>
    </location>
</feature>
<evidence type="ECO:0000256" key="1">
    <source>
        <dbReference type="SAM" id="MobiDB-lite"/>
    </source>
</evidence>
<feature type="compositionally biased region" description="Low complexity" evidence="1">
    <location>
        <begin position="71"/>
        <end position="86"/>
    </location>
</feature>
<sequence>MSSSLYRASCCIRVERWRVKSSTSSPGLKARFSHSLRNFCSVALRAQSLPMCAEAMAPQASLAVSLSARVGANSSGTAARRASSARRSSENQRRRTAPRPTCATPAASPSLPWTTRCSWSW</sequence>
<feature type="compositionally biased region" description="Low complexity" evidence="1">
    <location>
        <begin position="98"/>
        <end position="110"/>
    </location>
</feature>
<dbReference type="AlphaFoldDB" id="A0A0A9D051"/>
<protein>
    <submittedName>
        <fullName evidence="2">Uncharacterized protein</fullName>
    </submittedName>
</protein>